<dbReference type="PANTHER" id="PTHR30024:SF47">
    <property type="entry name" value="TAURINE-BINDING PERIPLASMIC PROTEIN"/>
    <property type="match status" value="1"/>
</dbReference>
<protein>
    <recommendedName>
        <fullName evidence="5">Ca3427-like PBP 2 domain-containing protein</fullName>
    </recommendedName>
</protein>
<comment type="similarity">
    <text evidence="2">Belongs to the bacterial solute-binding protein SsuA/TauA family.</text>
</comment>
<evidence type="ECO:0000256" key="4">
    <source>
        <dbReference type="SAM" id="MobiDB-lite"/>
    </source>
</evidence>
<evidence type="ECO:0000256" key="2">
    <source>
        <dbReference type="ARBA" id="ARBA00010742"/>
    </source>
</evidence>
<dbReference type="AlphaFoldDB" id="A0A0G4HFJ5"/>
<organism evidence="6">
    <name type="scientific">Chromera velia CCMP2878</name>
    <dbReference type="NCBI Taxonomy" id="1169474"/>
    <lineage>
        <taxon>Eukaryota</taxon>
        <taxon>Sar</taxon>
        <taxon>Alveolata</taxon>
        <taxon>Colpodellida</taxon>
        <taxon>Chromeraceae</taxon>
        <taxon>Chromera</taxon>
    </lineage>
</organism>
<evidence type="ECO:0000313" key="6">
    <source>
        <dbReference type="EMBL" id="CEM42700.1"/>
    </source>
</evidence>
<dbReference type="SUPFAM" id="SSF53850">
    <property type="entry name" value="Periplasmic binding protein-like II"/>
    <property type="match status" value="1"/>
</dbReference>
<dbReference type="Gene3D" id="3.40.190.10">
    <property type="entry name" value="Periplasmic binding protein-like II"/>
    <property type="match status" value="2"/>
</dbReference>
<feature type="compositionally biased region" description="Polar residues" evidence="4">
    <location>
        <begin position="320"/>
        <end position="340"/>
    </location>
</feature>
<feature type="compositionally biased region" description="Basic and acidic residues" evidence="4">
    <location>
        <begin position="344"/>
        <end position="354"/>
    </location>
</feature>
<reference evidence="6" key="1">
    <citation type="submission" date="2014-11" db="EMBL/GenBank/DDBJ databases">
        <authorList>
            <person name="Otto D Thomas"/>
            <person name="Naeem Raeece"/>
        </authorList>
    </citation>
    <scope>NUCLEOTIDE SEQUENCE</scope>
</reference>
<dbReference type="VEuPathDB" id="CryptoDB:Cvel_6622"/>
<dbReference type="InterPro" id="IPR054364">
    <property type="entry name" value="Ca3427-like_PBP2"/>
</dbReference>
<evidence type="ECO:0000259" key="5">
    <source>
        <dbReference type="Pfam" id="PF22384"/>
    </source>
</evidence>
<feature type="compositionally biased region" description="Polar residues" evidence="4">
    <location>
        <begin position="355"/>
        <end position="372"/>
    </location>
</feature>
<dbReference type="PANTHER" id="PTHR30024">
    <property type="entry name" value="ALIPHATIC SULFONATES-BINDING PROTEIN-RELATED"/>
    <property type="match status" value="1"/>
</dbReference>
<keyword evidence="3" id="KW-0732">Signal</keyword>
<accession>A0A0G4HFJ5</accession>
<sequence>MLNLRFGGVPEHFNAPFQIALERGFFREAAIDFSWTDFPGGSGQMSKALEGDEVDVCCVLSEAGVLAATRAPSALCLVGTYVDSPLTWGIHVKTDSAYERPEDLQGKVFGISRWGSGSHLIAFVEARQRGWEPGEMRFLPVGDLEGARKSMQEGEIDGFLWEKFTTKHLTDSGEWRRIGNTVTPWPCFVVLARRTVADAHSAEIQTVLEITSRICEEIKRPSEFRQWTEFFSSRYGNSLEDAAEWLSGVKWRCQASVDSSLVSQCSQYLREVGVLPQGDGNGVPEGEGDRVSVVHSLAFPARPSSDSISTEAVAEDCSGATGSSSFVAQTAEEPTNTQGVSEKAPGKDGGKKSEGSQPVSSLAKQTEETSAS</sequence>
<feature type="domain" description="Ca3427-like PBP 2" evidence="5">
    <location>
        <begin position="103"/>
        <end position="180"/>
    </location>
</feature>
<proteinExistence type="inferred from homology"/>
<name>A0A0G4HFJ5_9ALVE</name>
<evidence type="ECO:0000256" key="1">
    <source>
        <dbReference type="ARBA" id="ARBA00004418"/>
    </source>
</evidence>
<evidence type="ECO:0000256" key="3">
    <source>
        <dbReference type="ARBA" id="ARBA00022729"/>
    </source>
</evidence>
<dbReference type="EMBL" id="CDMZ01002514">
    <property type="protein sequence ID" value="CEM42700.1"/>
    <property type="molecule type" value="Genomic_DNA"/>
</dbReference>
<feature type="region of interest" description="Disordered" evidence="4">
    <location>
        <begin position="301"/>
        <end position="372"/>
    </location>
</feature>
<comment type="subcellular location">
    <subcellularLocation>
        <location evidence="1">Periplasm</location>
    </subcellularLocation>
</comment>
<dbReference type="Pfam" id="PF22384">
    <property type="entry name" value="PBP2_Ca3427_like"/>
    <property type="match status" value="1"/>
</dbReference>
<gene>
    <name evidence="6" type="ORF">Cvel_6622</name>
</gene>